<evidence type="ECO:0000256" key="2">
    <source>
        <dbReference type="ARBA" id="ARBA00022980"/>
    </source>
</evidence>
<dbReference type="Proteomes" id="UP000014071">
    <property type="component" value="Unassembled WGS sequence"/>
</dbReference>
<dbReference type="AlphaFoldDB" id="R9P3U3"/>
<dbReference type="GO" id="GO:0003735">
    <property type="term" value="F:structural constituent of ribosome"/>
    <property type="evidence" value="ECO:0007669"/>
    <property type="project" value="InterPro"/>
</dbReference>
<keyword evidence="3 4" id="KW-0687">Ribonucleoprotein</keyword>
<organism evidence="6 7">
    <name type="scientific">Pseudozyma hubeiensis (strain SY62)</name>
    <name type="common">Yeast</name>
    <dbReference type="NCBI Taxonomy" id="1305764"/>
    <lineage>
        <taxon>Eukaryota</taxon>
        <taxon>Fungi</taxon>
        <taxon>Dikarya</taxon>
        <taxon>Basidiomycota</taxon>
        <taxon>Ustilaginomycotina</taxon>
        <taxon>Ustilaginomycetes</taxon>
        <taxon>Ustilaginales</taxon>
        <taxon>Ustilaginaceae</taxon>
        <taxon>Pseudozyma</taxon>
    </lineage>
</organism>
<dbReference type="PROSITE" id="PS00963">
    <property type="entry name" value="RIBOSOMAL_S2_2"/>
    <property type="match status" value="1"/>
</dbReference>
<dbReference type="STRING" id="1305764.R9P3U3"/>
<dbReference type="InterPro" id="IPR023591">
    <property type="entry name" value="Ribosomal_uS2_flav_dom_sf"/>
</dbReference>
<dbReference type="OrthoDB" id="2320368at2759"/>
<name>R9P3U3_PSEHS</name>
<dbReference type="RefSeq" id="XP_012189618.1">
    <property type="nucleotide sequence ID" value="XM_012334228.1"/>
</dbReference>
<dbReference type="PANTHER" id="PTHR12534">
    <property type="entry name" value="30S RIBOSOMAL PROTEIN S2 PROKARYOTIC AND ORGANELLAR"/>
    <property type="match status" value="1"/>
</dbReference>
<dbReference type="CDD" id="cd01425">
    <property type="entry name" value="RPS2"/>
    <property type="match status" value="1"/>
</dbReference>
<proteinExistence type="inferred from homology"/>
<dbReference type="eggNOG" id="KOG0832">
    <property type="taxonomic scope" value="Eukaryota"/>
</dbReference>
<dbReference type="Pfam" id="PF00318">
    <property type="entry name" value="Ribosomal_S2"/>
    <property type="match status" value="1"/>
</dbReference>
<dbReference type="PRINTS" id="PR00395">
    <property type="entry name" value="RIBOSOMALS2"/>
</dbReference>
<dbReference type="InterPro" id="IPR018130">
    <property type="entry name" value="Ribosomal_uS2_CS"/>
</dbReference>
<dbReference type="FunFam" id="3.40.50.10490:FF:000050">
    <property type="entry name" value="Related to MRP4-mitochondrial ribosomal protein, small subunit"/>
    <property type="match status" value="1"/>
</dbReference>
<dbReference type="PANTHER" id="PTHR12534:SF0">
    <property type="entry name" value="SMALL RIBOSOMAL SUBUNIT PROTEIN US2M"/>
    <property type="match status" value="1"/>
</dbReference>
<sequence length="374" mass="40075">MASPIATTSRMTLGSFMRSAVGPKAALPRSTVLARGVSSGVQQQPSPLEGDATAAVTAAAEAVTASSQSIESDTHDDALEKRRLRRTVMNQLSDLGSTQTRSTSFRPHKARLNPIDAHKLTLSHLVASTAQVGHSLSSLKAANQPYIYGQRHGVAIFDLERATLPALRRAASVVKAVAERDGVILFVGTRPGQQAAVLAATKRLGDNGFHVTAERWMPGVITNAPKLLASAILKSMEDLDPSGSANTNRLASQTLQPDLVIVLNPVENSFAIREATQANIPTIAITDSDVDPRSVTYPIPANDDSIRSVELIIGVLSKAGEEGLKVRAKKLDEADKIERKVNRTIQRRVEGANFDPRSRSASSQTTRDPEEEED</sequence>
<dbReference type="HOGENOM" id="CLU_040318_4_0_1"/>
<dbReference type="SUPFAM" id="SSF52313">
    <property type="entry name" value="Ribosomal protein S2"/>
    <property type="match status" value="1"/>
</dbReference>
<dbReference type="Gene3D" id="3.40.50.10490">
    <property type="entry name" value="Glucose-6-phosphate isomerase like protein, domain 1"/>
    <property type="match status" value="1"/>
</dbReference>
<evidence type="ECO:0000256" key="1">
    <source>
        <dbReference type="ARBA" id="ARBA00006242"/>
    </source>
</evidence>
<evidence type="ECO:0000256" key="4">
    <source>
        <dbReference type="RuleBase" id="RU003631"/>
    </source>
</evidence>
<dbReference type="GO" id="GO:0006412">
    <property type="term" value="P:translation"/>
    <property type="evidence" value="ECO:0007669"/>
    <property type="project" value="InterPro"/>
</dbReference>
<keyword evidence="7" id="KW-1185">Reference proteome</keyword>
<evidence type="ECO:0000313" key="6">
    <source>
        <dbReference type="EMBL" id="GAC96031.1"/>
    </source>
</evidence>
<gene>
    <name evidence="6" type="ORF">PHSY_003610</name>
</gene>
<dbReference type="EMBL" id="DF238800">
    <property type="protein sequence ID" value="GAC96031.1"/>
    <property type="molecule type" value="Genomic_DNA"/>
</dbReference>
<protein>
    <submittedName>
        <fullName evidence="6">Likely mitochondrial ribosomal protein</fullName>
    </submittedName>
</protein>
<reference evidence="7" key="1">
    <citation type="journal article" date="2013" name="Genome Announc.">
        <title>Draft genome sequence of the basidiomycetous yeast-like fungus Pseudozyma hubeiensis SY62, which produces an abundant amount of the biosurfactant mannosylerythritol lipids.</title>
        <authorList>
            <person name="Konishi M."/>
            <person name="Hatada Y."/>
            <person name="Horiuchi J."/>
        </authorList>
    </citation>
    <scope>NUCLEOTIDE SEQUENCE [LARGE SCALE GENOMIC DNA]</scope>
    <source>
        <strain evidence="7">SY62</strain>
    </source>
</reference>
<evidence type="ECO:0000313" key="7">
    <source>
        <dbReference type="Proteomes" id="UP000014071"/>
    </source>
</evidence>
<dbReference type="InterPro" id="IPR005706">
    <property type="entry name" value="Ribosomal_uS2_bac/mit/plastid"/>
</dbReference>
<evidence type="ECO:0000256" key="5">
    <source>
        <dbReference type="SAM" id="MobiDB-lite"/>
    </source>
</evidence>
<dbReference type="GO" id="GO:0005763">
    <property type="term" value="C:mitochondrial small ribosomal subunit"/>
    <property type="evidence" value="ECO:0007669"/>
    <property type="project" value="TreeGrafter"/>
</dbReference>
<evidence type="ECO:0000256" key="3">
    <source>
        <dbReference type="ARBA" id="ARBA00023274"/>
    </source>
</evidence>
<feature type="region of interest" description="Disordered" evidence="5">
    <location>
        <begin position="342"/>
        <end position="374"/>
    </location>
</feature>
<dbReference type="InterPro" id="IPR001865">
    <property type="entry name" value="Ribosomal_uS2"/>
</dbReference>
<dbReference type="GeneID" id="24108897"/>
<keyword evidence="2 4" id="KW-0689">Ribosomal protein</keyword>
<accession>R9P3U3</accession>
<dbReference type="HAMAP" id="MF_00291_B">
    <property type="entry name" value="Ribosomal_uS2_B"/>
    <property type="match status" value="1"/>
</dbReference>
<comment type="similarity">
    <text evidence="1 4">Belongs to the universal ribosomal protein uS2 family.</text>
</comment>